<dbReference type="RefSeq" id="WP_137411227.1">
    <property type="nucleotide sequence ID" value="NZ_CP109969.1"/>
</dbReference>
<protein>
    <submittedName>
        <fullName evidence="1">Uncharacterized protein</fullName>
    </submittedName>
</protein>
<dbReference type="AlphaFoldDB" id="A0A4Z1R663"/>
<proteinExistence type="predicted"/>
<dbReference type="OrthoDB" id="9816424at2"/>
<sequence length="425" mass="48425">MDWQMPQVKTISLEPGYYKLSFQNTDPEVQAIEIIDAYDPERCCRLDLSQGRLRYALHLQKPVEAGEVHFVTHKPGQRETNIDFIPTSRRFFSIQMTLAAIQRHRLQNFGPGEKLLCLSGDQEVVEAAAFANVEYRALRLYGLDDLSKESNGWDWLDEGWPLVDHSQKAVSRPPLRACAYVHLHYMETWPEIKSALLQNAMEMDVVISVTAQDSNFRENVLATFPEARIIHMENRGRDVGPFMELLKQGIFKKYDVVCKIHGKLSRKNGKETVSGHRIRRYTLACLLANGAGDHVLKSFFEHPELGLLGPRNLSLPHKGKSVSQYIKNELGHIREVFQRADVPFDPQDTQFFVGTMFWFRPAAFKPLERTNIGLNDFQPENGAKKGTLQHGLERSFSAITKQAGYKVAAKQPTPRNGTISMVEFI</sequence>
<name>A0A4Z1R663_9HYPH</name>
<reference evidence="1" key="1">
    <citation type="submission" date="2022-10" db="EMBL/GenBank/DDBJ databases">
        <title>Complete genome sequence of Agrobacterium salinitolerans CFBP5507.</title>
        <authorList>
            <person name="Tchabashvili S."/>
            <person name="Yen H.-C."/>
            <person name="Haryono M."/>
            <person name="Lin Y.-C."/>
            <person name="Lai E.-M."/>
            <person name="Kuo C.-H."/>
        </authorList>
    </citation>
    <scope>NUCLEOTIDE SEQUENCE</scope>
    <source>
        <strain evidence="1">CFBP5507</strain>
    </source>
</reference>
<dbReference type="Proteomes" id="UP000298735">
    <property type="component" value="Chromosome Linear"/>
</dbReference>
<evidence type="ECO:0000313" key="1">
    <source>
        <dbReference type="EMBL" id="UYZ09245.1"/>
    </source>
</evidence>
<evidence type="ECO:0000313" key="2">
    <source>
        <dbReference type="Proteomes" id="UP000298735"/>
    </source>
</evidence>
<gene>
    <name evidence="1" type="ORF">CFBP5507_16155</name>
</gene>
<accession>A0A4Z1R663</accession>
<dbReference type="Pfam" id="PF05045">
    <property type="entry name" value="RgpF"/>
    <property type="match status" value="1"/>
</dbReference>
<dbReference type="InterPro" id="IPR007739">
    <property type="entry name" value="RgpF"/>
</dbReference>
<dbReference type="KEGG" id="asal:CFBP5507_16155"/>
<dbReference type="EMBL" id="CP109969">
    <property type="protein sequence ID" value="UYZ09245.1"/>
    <property type="molecule type" value="Genomic_DNA"/>
</dbReference>
<organism evidence="1 2">
    <name type="scientific">Agrobacterium salinitolerans</name>
    <dbReference type="NCBI Taxonomy" id="1183413"/>
    <lineage>
        <taxon>Bacteria</taxon>
        <taxon>Pseudomonadati</taxon>
        <taxon>Pseudomonadota</taxon>
        <taxon>Alphaproteobacteria</taxon>
        <taxon>Hyphomicrobiales</taxon>
        <taxon>Rhizobiaceae</taxon>
        <taxon>Rhizobium/Agrobacterium group</taxon>
        <taxon>Agrobacterium</taxon>
    </lineage>
</organism>